<evidence type="ECO:0000313" key="3">
    <source>
        <dbReference type="Proteomes" id="UP000183561"/>
    </source>
</evidence>
<dbReference type="EMBL" id="FNSV01000005">
    <property type="protein sequence ID" value="SEC53819.1"/>
    <property type="molecule type" value="Genomic_DNA"/>
</dbReference>
<dbReference type="GO" id="GO:0004519">
    <property type="term" value="F:endonuclease activity"/>
    <property type="evidence" value="ECO:0007669"/>
    <property type="project" value="UniProtKB-KW"/>
</dbReference>
<evidence type="ECO:0000259" key="1">
    <source>
        <dbReference type="Pfam" id="PF13358"/>
    </source>
</evidence>
<reference evidence="3" key="1">
    <citation type="submission" date="2016-10" db="EMBL/GenBank/DDBJ databases">
        <authorList>
            <person name="Varghese N."/>
            <person name="Submissions S."/>
        </authorList>
    </citation>
    <scope>NUCLEOTIDE SEQUENCE [LARGE SCALE GENOMIC DNA]</scope>
    <source>
        <strain evidence="3">DSM 44498</strain>
    </source>
</reference>
<proteinExistence type="predicted"/>
<sequence>MAYRHDRSRSAFVFSMTDGAEGTDKFIEFLTELRTHFAGEIVIVIWDGLMAHRSRAMTAWLATQRDWLHAERLPAFAPELNPIEQFWGNMKSTELANLCPDALDEVRVATESGLTLIGSSYDLCHSFLDHARLSL</sequence>
<protein>
    <submittedName>
        <fullName evidence="2">DDE superfamily endonuclease</fullName>
    </submittedName>
</protein>
<keyword evidence="2" id="KW-0255">Endonuclease</keyword>
<dbReference type="Pfam" id="PF13358">
    <property type="entry name" value="DDE_3"/>
    <property type="match status" value="1"/>
</dbReference>
<feature type="domain" description="Tc1-like transposase DDE" evidence="1">
    <location>
        <begin position="13"/>
        <end position="96"/>
    </location>
</feature>
<evidence type="ECO:0000313" key="2">
    <source>
        <dbReference type="EMBL" id="SEC53819.1"/>
    </source>
</evidence>
<keyword evidence="2" id="KW-0378">Hydrolase</keyword>
<dbReference type="GO" id="GO:0003676">
    <property type="term" value="F:nucleic acid binding"/>
    <property type="evidence" value="ECO:0007669"/>
    <property type="project" value="InterPro"/>
</dbReference>
<accession>A0A1H4TBW5</accession>
<organism evidence="2 3">
    <name type="scientific">Rhodococcus koreensis</name>
    <dbReference type="NCBI Taxonomy" id="99653"/>
    <lineage>
        <taxon>Bacteria</taxon>
        <taxon>Bacillati</taxon>
        <taxon>Actinomycetota</taxon>
        <taxon>Actinomycetes</taxon>
        <taxon>Mycobacteriales</taxon>
        <taxon>Nocardiaceae</taxon>
        <taxon>Rhodococcus</taxon>
    </lineage>
</organism>
<keyword evidence="3" id="KW-1185">Reference proteome</keyword>
<name>A0A1H4TBW5_9NOCA</name>
<gene>
    <name evidence="2" type="ORF">SAMN04490239_4462</name>
</gene>
<keyword evidence="2" id="KW-0540">Nuclease</keyword>
<dbReference type="InterPro" id="IPR038717">
    <property type="entry name" value="Tc1-like_DDE_dom"/>
</dbReference>
<dbReference type="Gene3D" id="3.30.420.10">
    <property type="entry name" value="Ribonuclease H-like superfamily/Ribonuclease H"/>
    <property type="match status" value="1"/>
</dbReference>
<dbReference type="InterPro" id="IPR036397">
    <property type="entry name" value="RNaseH_sf"/>
</dbReference>
<dbReference type="AlphaFoldDB" id="A0A1H4TBW5"/>
<dbReference type="Proteomes" id="UP000183561">
    <property type="component" value="Unassembled WGS sequence"/>
</dbReference>